<dbReference type="InterPro" id="IPR042376">
    <property type="entry name" value="MED26"/>
</dbReference>
<dbReference type="EMBL" id="JAGTTL010000013">
    <property type="protein sequence ID" value="KAK6314342.1"/>
    <property type="molecule type" value="Genomic_DNA"/>
</dbReference>
<feature type="transmembrane region" description="Helical" evidence="14">
    <location>
        <begin position="665"/>
        <end position="685"/>
    </location>
</feature>
<feature type="region of interest" description="Disordered" evidence="13">
    <location>
        <begin position="359"/>
        <end position="393"/>
    </location>
</feature>
<dbReference type="InterPro" id="IPR037185">
    <property type="entry name" value="EmrE-like"/>
</dbReference>
<dbReference type="InterPro" id="IPR035441">
    <property type="entry name" value="TFIIS/LEDGF_dom_sf"/>
</dbReference>
<evidence type="ECO:0000313" key="17">
    <source>
        <dbReference type="Proteomes" id="UP001356427"/>
    </source>
</evidence>
<sequence length="889" mass="98453">MTAATATPQQMRDRLMQAIDGQSNQICNMVAVMDVISYLEKYPITKEALEETRLGKLINDVRKKTKDEDLAKRAKKLLRTWQKLIEPGQSEARSKGHRGPPGAVNGGTNPCRTDVSPPAAIPPSDKMVSELKSRNDFNNCYSPKAEKSGNRKCKGEQRDGQHLPAKISKKTANERTRNSRLPINGIGASPKAFTDTLDAHAHPKSDNDSADHLDNDRLNKIPINAVKPHPSSPGLAKPPSTSALLKTAVLQQQAKMDLAASGRGPHQPKSPHSNLYSPRSTKQDVVVKLSAPKATTLLSTAQSPTVMDSSGLGPSPLPSPQPLTSCIQGSLTVGPPSAESALHQDGPADVDQRLQHSTMRPDSLHNSKATSHSEVKAEGYGAATSTVRKRRNKYRSRDYTVNLGGQPTEESTKPCRLKDRRLTFDPVTGQIKSWTHKESYPEREATVWPVTPEPPRTELLKQNQYAQNPPVNPSPFQQTNWTELSRNEIIQSYLNRQSNVLTSSGAQTSGAHFFMNEYLKHEEHHIKEARKTHVLVPNIPDMDLPGVSRDVTNKDLNRIHKEHWPGVNGCYDTKDNWYDWTECISLDPHGDETFGKYFASVSAHFSIWKVPVSYAHTVKATMPIWVVLLSRIIMKEKQTTKVYVALIPIIGGVLLATMTEMSFDVSGLVSALAATLCFSLQNIFSKKVLRDTRIHHLRLLNILGFNAVFFMVPTWVLVDLSSFLVEGDFTGMSEWTGTFLLLLVSGFCNFAQNVIAFSVLNLVSPLSYAVANATKRIMVISISLLMLRNPVSSTNIMGMMTAIVGVFLYNKAKYDSNKEAKKKLLPSSKQDTMSFDNLGLDKTQPNGSVPFSQGSDIQYGRSNVLTDHFQYSRQAYTMNYGASNHQYVV</sequence>
<feature type="region of interest" description="Disordered" evidence="13">
    <location>
        <begin position="299"/>
        <end position="347"/>
    </location>
</feature>
<proteinExistence type="inferred from homology"/>
<keyword evidence="14" id="KW-1133">Transmembrane helix</keyword>
<dbReference type="GO" id="GO:0006357">
    <property type="term" value="P:regulation of transcription by RNA polymerase II"/>
    <property type="evidence" value="ECO:0007669"/>
    <property type="project" value="InterPro"/>
</dbReference>
<dbReference type="AlphaFoldDB" id="A0AAN8LNR7"/>
<dbReference type="Gene3D" id="1.20.930.10">
    <property type="entry name" value="Conserved domain common to transcription factors TFIIS, elongin A, CRSP70"/>
    <property type="match status" value="1"/>
</dbReference>
<comment type="subcellular location">
    <subcellularLocation>
        <location evidence="1 12">Nucleus</location>
    </subcellularLocation>
</comment>
<protein>
    <recommendedName>
        <fullName evidence="3">Mediator of RNA polymerase II transcription subunit 26</fullName>
    </recommendedName>
    <alternativeName>
        <fullName evidence="8">Cofactor required for Sp1 transcriptional activation subunit 7</fullName>
    </alternativeName>
    <alternativeName>
        <fullName evidence="9">Mediator complex subunit 26</fullName>
    </alternativeName>
</protein>
<comment type="function">
    <text evidence="10">Putative transporter.</text>
</comment>
<evidence type="ECO:0000256" key="3">
    <source>
        <dbReference type="ARBA" id="ARBA00019686"/>
    </source>
</evidence>
<dbReference type="CDD" id="cd06174">
    <property type="entry name" value="MFS"/>
    <property type="match status" value="1"/>
</dbReference>
<evidence type="ECO:0000256" key="13">
    <source>
        <dbReference type="SAM" id="MobiDB-lite"/>
    </source>
</evidence>
<comment type="caution">
    <text evidence="16">The sequence shown here is derived from an EMBL/GenBank/DDBJ whole genome shotgun (WGS) entry which is preliminary data.</text>
</comment>
<evidence type="ECO:0000256" key="14">
    <source>
        <dbReference type="SAM" id="Phobius"/>
    </source>
</evidence>
<comment type="similarity">
    <text evidence="2">Belongs to the Mediator complex subunit 26 family.</text>
</comment>
<dbReference type="Pfam" id="PF03151">
    <property type="entry name" value="TPT"/>
    <property type="match status" value="1"/>
</dbReference>
<dbReference type="CDD" id="cd00183">
    <property type="entry name" value="TFIIS_I"/>
    <property type="match status" value="1"/>
</dbReference>
<keyword evidence="4" id="KW-0805">Transcription regulation</keyword>
<dbReference type="InterPro" id="IPR031417">
    <property type="entry name" value="Med26_Mid"/>
</dbReference>
<keyword evidence="17" id="KW-1185">Reference proteome</keyword>
<dbReference type="PANTHER" id="PTHR15201:SF1">
    <property type="entry name" value="MEDIATOR OF RNA POLYMERASE II TRANSCRIPTION SUBUNIT 26"/>
    <property type="match status" value="1"/>
</dbReference>
<gene>
    <name evidence="16" type="ORF">J4Q44_G00158010</name>
</gene>
<dbReference type="InterPro" id="IPR017923">
    <property type="entry name" value="TFIIS_N"/>
</dbReference>
<evidence type="ECO:0000256" key="4">
    <source>
        <dbReference type="ARBA" id="ARBA00023015"/>
    </source>
</evidence>
<keyword evidence="14" id="KW-0472">Membrane</keyword>
<feature type="transmembrane region" description="Helical" evidence="14">
    <location>
        <begin position="793"/>
        <end position="812"/>
    </location>
</feature>
<evidence type="ECO:0000256" key="10">
    <source>
        <dbReference type="ARBA" id="ARBA00093767"/>
    </source>
</evidence>
<dbReference type="InterPro" id="IPR004853">
    <property type="entry name" value="Sugar_P_trans_dom"/>
</dbReference>
<keyword evidence="5" id="KW-0010">Activator</keyword>
<dbReference type="SMART" id="SM00509">
    <property type="entry name" value="TFS2N"/>
    <property type="match status" value="1"/>
</dbReference>
<dbReference type="GO" id="GO:0003712">
    <property type="term" value="F:transcription coregulator activity"/>
    <property type="evidence" value="ECO:0007669"/>
    <property type="project" value="TreeGrafter"/>
</dbReference>
<feature type="compositionally biased region" description="Polar residues" evidence="13">
    <location>
        <begin position="299"/>
        <end position="308"/>
    </location>
</feature>
<evidence type="ECO:0000256" key="5">
    <source>
        <dbReference type="ARBA" id="ARBA00023159"/>
    </source>
</evidence>
<dbReference type="Pfam" id="PF08711">
    <property type="entry name" value="Med26"/>
    <property type="match status" value="1"/>
</dbReference>
<feature type="transmembrane region" description="Helical" evidence="14">
    <location>
        <begin position="697"/>
        <end position="718"/>
    </location>
</feature>
<name>A0AAN8LNR7_9TELE</name>
<keyword evidence="7 12" id="KW-0539">Nucleus</keyword>
<feature type="transmembrane region" description="Helical" evidence="14">
    <location>
        <begin position="642"/>
        <end position="659"/>
    </location>
</feature>
<feature type="transmembrane region" description="Helical" evidence="14">
    <location>
        <begin position="766"/>
        <end position="787"/>
    </location>
</feature>
<feature type="transmembrane region" description="Helical" evidence="14">
    <location>
        <begin position="612"/>
        <end position="630"/>
    </location>
</feature>
<evidence type="ECO:0000256" key="12">
    <source>
        <dbReference type="PROSITE-ProRule" id="PRU00649"/>
    </source>
</evidence>
<dbReference type="PROSITE" id="PS51319">
    <property type="entry name" value="TFIIS_N"/>
    <property type="match status" value="1"/>
</dbReference>
<organism evidence="16 17">
    <name type="scientific">Coregonus suidteri</name>
    <dbReference type="NCBI Taxonomy" id="861788"/>
    <lineage>
        <taxon>Eukaryota</taxon>
        <taxon>Metazoa</taxon>
        <taxon>Chordata</taxon>
        <taxon>Craniata</taxon>
        <taxon>Vertebrata</taxon>
        <taxon>Euteleostomi</taxon>
        <taxon>Actinopterygii</taxon>
        <taxon>Neopterygii</taxon>
        <taxon>Teleostei</taxon>
        <taxon>Protacanthopterygii</taxon>
        <taxon>Salmoniformes</taxon>
        <taxon>Salmonidae</taxon>
        <taxon>Coregoninae</taxon>
        <taxon>Coregonus</taxon>
    </lineage>
</organism>
<dbReference type="Proteomes" id="UP001356427">
    <property type="component" value="Unassembled WGS sequence"/>
</dbReference>
<keyword evidence="14" id="KW-0812">Transmembrane</keyword>
<feature type="compositionally biased region" description="Polar residues" evidence="13">
    <location>
        <begin position="270"/>
        <end position="280"/>
    </location>
</feature>
<comment type="similarity">
    <text evidence="11">Belongs to the TPT transporter family. SLC35E subfamily.</text>
</comment>
<dbReference type="GO" id="GO:0005654">
    <property type="term" value="C:nucleoplasm"/>
    <property type="evidence" value="ECO:0007669"/>
    <property type="project" value="UniProtKB-ARBA"/>
</dbReference>
<evidence type="ECO:0000256" key="1">
    <source>
        <dbReference type="ARBA" id="ARBA00004123"/>
    </source>
</evidence>
<keyword evidence="6" id="KW-0804">Transcription</keyword>
<evidence type="ECO:0000256" key="8">
    <source>
        <dbReference type="ARBA" id="ARBA00030125"/>
    </source>
</evidence>
<dbReference type="InterPro" id="IPR003617">
    <property type="entry name" value="TFIIS/CRSP70_N_sub"/>
</dbReference>
<evidence type="ECO:0000256" key="2">
    <source>
        <dbReference type="ARBA" id="ARBA00009681"/>
    </source>
</evidence>
<evidence type="ECO:0000259" key="15">
    <source>
        <dbReference type="PROSITE" id="PS51319"/>
    </source>
</evidence>
<feature type="transmembrane region" description="Helical" evidence="14">
    <location>
        <begin position="738"/>
        <end position="759"/>
    </location>
</feature>
<dbReference type="SUPFAM" id="SSF103481">
    <property type="entry name" value="Multidrug resistance efflux transporter EmrE"/>
    <property type="match status" value="2"/>
</dbReference>
<evidence type="ECO:0000256" key="9">
    <source>
        <dbReference type="ARBA" id="ARBA00031968"/>
    </source>
</evidence>
<feature type="domain" description="TFIIS N-terminal" evidence="15">
    <location>
        <begin position="13"/>
        <end position="88"/>
    </location>
</feature>
<dbReference type="GO" id="GO:0070847">
    <property type="term" value="C:core mediator complex"/>
    <property type="evidence" value="ECO:0007669"/>
    <property type="project" value="TreeGrafter"/>
</dbReference>
<dbReference type="GO" id="GO:0016592">
    <property type="term" value="C:mediator complex"/>
    <property type="evidence" value="ECO:0007669"/>
    <property type="project" value="InterPro"/>
</dbReference>
<dbReference type="Pfam" id="PF15693">
    <property type="entry name" value="Med26_C"/>
    <property type="match status" value="1"/>
</dbReference>
<reference evidence="16 17" key="1">
    <citation type="submission" date="2021-04" db="EMBL/GenBank/DDBJ databases">
        <authorList>
            <person name="De Guttry C."/>
            <person name="Zahm M."/>
            <person name="Klopp C."/>
            <person name="Cabau C."/>
            <person name="Louis A."/>
            <person name="Berthelot C."/>
            <person name="Parey E."/>
            <person name="Roest Crollius H."/>
            <person name="Montfort J."/>
            <person name="Robinson-Rechavi M."/>
            <person name="Bucao C."/>
            <person name="Bouchez O."/>
            <person name="Gislard M."/>
            <person name="Lluch J."/>
            <person name="Milhes M."/>
            <person name="Lampietro C."/>
            <person name="Lopez Roques C."/>
            <person name="Donnadieu C."/>
            <person name="Braasch I."/>
            <person name="Desvignes T."/>
            <person name="Postlethwait J."/>
            <person name="Bobe J."/>
            <person name="Wedekind C."/>
            <person name="Guiguen Y."/>
        </authorList>
    </citation>
    <scope>NUCLEOTIDE SEQUENCE [LARGE SCALE GENOMIC DNA]</scope>
    <source>
        <strain evidence="16">Cs_M1</strain>
        <tissue evidence="16">Blood</tissue>
    </source>
</reference>
<dbReference type="GO" id="GO:0010628">
    <property type="term" value="P:positive regulation of gene expression"/>
    <property type="evidence" value="ECO:0007669"/>
    <property type="project" value="TreeGrafter"/>
</dbReference>
<accession>A0AAN8LNR7</accession>
<dbReference type="FunFam" id="1.20.930.10:FF:000008">
    <property type="entry name" value="mediator of RNA polymerase II transcription subunit 26"/>
    <property type="match status" value="1"/>
</dbReference>
<feature type="region of interest" description="Disordered" evidence="13">
    <location>
        <begin position="258"/>
        <end position="284"/>
    </location>
</feature>
<dbReference type="InterPro" id="IPR031416">
    <property type="entry name" value="Med26_C"/>
</dbReference>
<dbReference type="PANTHER" id="PTHR15201">
    <property type="entry name" value="CRSP70"/>
    <property type="match status" value="1"/>
</dbReference>
<feature type="region of interest" description="Disordered" evidence="13">
    <location>
        <begin position="85"/>
        <end position="190"/>
    </location>
</feature>
<evidence type="ECO:0000256" key="7">
    <source>
        <dbReference type="ARBA" id="ARBA00023242"/>
    </source>
</evidence>
<dbReference type="Pfam" id="PF15694">
    <property type="entry name" value="Med26_M"/>
    <property type="match status" value="1"/>
</dbReference>
<dbReference type="SUPFAM" id="SSF47676">
    <property type="entry name" value="Conserved domain common to transcription factors TFIIS, elongin A, CRSP70"/>
    <property type="match status" value="1"/>
</dbReference>
<feature type="compositionally biased region" description="Basic and acidic residues" evidence="13">
    <location>
        <begin position="144"/>
        <end position="161"/>
    </location>
</feature>
<evidence type="ECO:0000313" key="16">
    <source>
        <dbReference type="EMBL" id="KAK6314342.1"/>
    </source>
</evidence>
<evidence type="ECO:0000256" key="11">
    <source>
        <dbReference type="ARBA" id="ARBA00093775"/>
    </source>
</evidence>
<evidence type="ECO:0000256" key="6">
    <source>
        <dbReference type="ARBA" id="ARBA00023163"/>
    </source>
</evidence>
<feature type="compositionally biased region" description="Polar residues" evidence="13">
    <location>
        <begin position="359"/>
        <end position="370"/>
    </location>
</feature>